<keyword evidence="5" id="KW-1185">Reference proteome</keyword>
<proteinExistence type="predicted"/>
<sequence>MTDPRVVSRLTRIFHEAIDKKQVKNHKQFIEAICVQPDATICMDKLIRKDALRLVREAIQSDLGLTFLNGPAMDLLRFLQTPEIKTINSGQYLERALQAIMEPPIFWNAFLDAFNGKKLEEQAQRSFGWLLLQLLTLPGDTVSPYLPDAEAVLPTLITSPILDIRNAGQKIKHTISVVSSPPSAVVPNDNVRPGGRHDNDFADFRQIAILPTPDELASIEPPFLRPSSVLDDPSTESCRAAIYLDNQFRLLREDMIYELREELQIALGKQKGKRHRGFVVEGLRIVGVELGPVNRRVKWGMTFQCDEDLPRLKDISGALKRKKFLEDNPKMLKHQSLTCLIIDGNVMAFPSVRRDENLLAMKPPKIVLEIEGDVTNLFLCLKSAPSRSVKLIQIDVAVFSYEPILNALKLVKELPLSDELLFWKNGSLLCQPLHSPELSRIVHVFSTNPKQDIQGLLQTNKSVVLDNTQAESLLSGLNQKLSIIQGPPGTGKSFIGALLAKFLHQFSPQKILVVCYTNHALDQFLEDLLDIGIPIGDMVRIGGKSTLRTEPMMLQKQKKPPAKNGSFGLIDDLKKNIEIRANSLDAAFKRYVQASVNNEDLLIHLEFDEPDFFEAFRVPVMEDGMKFVNRKGKEIEKDFLLYQWKNGWDAGMFKDEPHVKAAQEIWNMSLASRRDLLKKWTTEILKTEIAELYDITAEYNRLVGSLTRVFRERDMELLRSKRIIGCTTTAAAKYGEDIQAAIPDVVLVEEAGEILESHVVTALGATAKQLILIGDHKQLRPKVNNYKLTVEKEEGYDLNVSLFERLVLKGYPHKTLVAQHRMRPEISALIRHLTYPDLQDAPKTKNRPGLYGVQDNIVFINHSKPEDDLPDIADGRDFGSKSSKQNTYEARMVLKIVRYLAQQGYGTDEMVVLTPYLGQLSKLRKELQRDMETDPVLNDLDSYDLIRAGLLTAGAAKPTKRKLRLATIDNYQGEESEIVIVSLTRSNSANDIGFMFSPERLNVLLSRARNALIMIGNSDTFTKARRGKEMWQKLFEFLKKQGHIYDGFPVKCEQHPDRVALLATENQFDTRPAPQMDPGQRAADRRSSKIKFVPDFKNLVTRSNVDTIDSVDSFFVFFAHPCNFLNQLHHVQFETGQLRRERQEASSRVFLVTDSDATIRSPVWHLAFENSKWYAYCNICHDTKGRNPYTTSRHEDSPKHQENLAHLQRRNSSQGHQVSPNPQAQAGGVPILSLGDLAATRLLQTFQSPHVHRESLPPASSFPLPSHVEPYAPGFDWDEFEAVQEDTNFEDSRDKRSIAELSQSLTHLFQYGPDQIDSDDNSFDERSVASTDSGTSSENNSGTGAQEQDDIFEGPTAKRARKSTSNVPVTTEWFPWEDRVTCTLDILMHLPRSIFSSRQLDLFLWLLRVNGVQDVPSVKSMKDLNSKLQALYGIETYKYKGALGHVYYVNSIADIVAQEMSNPKVRPHLCFYPEDSGTKLSEARHADRWLNEMADDLIAPMARLRNKDYYVFEPAMISGALICMPHRWFERNKRMIAKCWKMQQVRREDGRVSWRVVKDVDVEVDEGEFLKPFDELCRDIKRGLYTIPDVTIIEGFSFVFNLNRMLADVLLDVLDSSNPDGPEISSWNTTNPVLGNPWRARARGHRCLAFPLWLYCDDTSGNTSKKWNKHNSFLMIPAGLPREHSSKEYNVHFLSTSNIAPPLEMLDGIADQIWQEYGIWAWDAETDEPVLLVLSVLALLGDNPMQSEFACHIGLRGKFFCRHCWVKGKDAADSKTPGRSDAQAPETDETNASDESDAASIGTAASDNSATGGKAKRKRRKTVESLKAMVDRVTNFIKPGVQRKKAETIRALKTQFTTAKSVGASTTIKKLRTETGIKDTYQTFFIDKLVDSYKGRFGASRQCALDTLLSSLPEDPISPVWRIKGLDPHCDTPVEVLHVVLLGFLKYMWRDVIKNQLKDNTDKKAELIARLSSIDVAGLGIDQLNGETLVNYAGSLTGSDFRKIAQVAPFVLKDFVSDDCYQTWVALSKLVPLIWQPEIHVRETYLETLRSEIDNFLLCAARWTVRWFNKPKFHILVHLPEHIRRFGPAMLFATETFESFNAVIREKSVHSNRQSPSHDIARAFAQGNRIRHFLSGGLVLLRSSLLFDSVTLEDRVKAFENTTLPQCQRVTAVQHYFRSYGTLSREHWTRIGRSPLALGHSSESTVGEYLGISPKGRVRPTGECKFPSGSKAISFNMTRTGELFPDCRLLTQQQIADAEFKQAASVVLGNGDKCSQGMFVTIRQDSTLQIAQVVEILRCYRSRELAVHYSELQLVLVQVMDLGDASEHGMPHLQPSGRFFVLEDIDLLCTVNVQHDCIRNGCQINQTRIVRQERELTEHRKGEILHAGSKEDYVLNTAQMRDAKYVQHFRLPLKPLIHSPAHIIQASCTRECKPPAKAKNPARPTNSRQSSSVTPQSALSTSSLTPMTTQNHPQSSFSNPQSQRHPHTIAPSAYASTRLTYSQSYVYASSATPTQLPPQLAGHRVHAPWPYSHPYPAYPDGYAEPPAHNYQASHHQGFDDGESCQ</sequence>
<feature type="compositionally biased region" description="Acidic residues" evidence="1">
    <location>
        <begin position="1786"/>
        <end position="1797"/>
    </location>
</feature>
<dbReference type="PANTHER" id="PTHR10887">
    <property type="entry name" value="DNA2/NAM7 HELICASE FAMILY"/>
    <property type="match status" value="1"/>
</dbReference>
<protein>
    <submittedName>
        <fullName evidence="4">Uncharacterized protein</fullName>
    </submittedName>
</protein>
<feature type="compositionally biased region" description="Polar residues" evidence="1">
    <location>
        <begin position="2443"/>
        <end position="2483"/>
    </location>
</feature>
<dbReference type="Gene3D" id="3.40.50.300">
    <property type="entry name" value="P-loop containing nucleotide triphosphate hydrolases"/>
    <property type="match status" value="3"/>
</dbReference>
<dbReference type="Proteomes" id="UP001498398">
    <property type="component" value="Unassembled WGS sequence"/>
</dbReference>
<reference evidence="4 5" key="1">
    <citation type="submission" date="2024-01" db="EMBL/GenBank/DDBJ databases">
        <title>A draft genome for the cacao thread blight pathogen Marasmiellus scandens.</title>
        <authorList>
            <person name="Baruah I.K."/>
            <person name="Leung J."/>
            <person name="Bukari Y."/>
            <person name="Amoako-Attah I."/>
            <person name="Meinhardt L.W."/>
            <person name="Bailey B.A."/>
            <person name="Cohen S.P."/>
        </authorList>
    </citation>
    <scope>NUCLEOTIDE SEQUENCE [LARGE SCALE GENOMIC DNA]</scope>
    <source>
        <strain evidence="4 5">GH-19</strain>
    </source>
</reference>
<evidence type="ECO:0000313" key="5">
    <source>
        <dbReference type="Proteomes" id="UP001498398"/>
    </source>
</evidence>
<dbReference type="CDD" id="cd18808">
    <property type="entry name" value="SF1_C_Upf1"/>
    <property type="match status" value="1"/>
</dbReference>
<feature type="region of interest" description="Disordered" evidence="1">
    <location>
        <begin position="1208"/>
        <end position="1229"/>
    </location>
</feature>
<dbReference type="CDD" id="cd17936">
    <property type="entry name" value="EEXXEc_NFX1"/>
    <property type="match status" value="1"/>
</dbReference>
<dbReference type="Pfam" id="PF13087">
    <property type="entry name" value="AAA_12"/>
    <property type="match status" value="1"/>
</dbReference>
<dbReference type="PANTHER" id="PTHR10887:SF341">
    <property type="entry name" value="NFX1-TYPE ZINC FINGER-CONTAINING PROTEIN 1"/>
    <property type="match status" value="1"/>
</dbReference>
<evidence type="ECO:0000313" key="4">
    <source>
        <dbReference type="EMBL" id="KAK7464371.1"/>
    </source>
</evidence>
<feature type="region of interest" description="Disordered" evidence="1">
    <location>
        <begin position="2536"/>
        <end position="2565"/>
    </location>
</feature>
<dbReference type="SUPFAM" id="SSF52540">
    <property type="entry name" value="P-loop containing nucleoside triphosphate hydrolases"/>
    <property type="match status" value="1"/>
</dbReference>
<dbReference type="InterPro" id="IPR027417">
    <property type="entry name" value="P-loop_NTPase"/>
</dbReference>
<comment type="caution">
    <text evidence="4">The sequence shown here is derived from an EMBL/GenBank/DDBJ whole genome shotgun (WGS) entry which is preliminary data.</text>
</comment>
<feature type="domain" description="DNA2/NAM7 helicase helicase" evidence="2">
    <location>
        <begin position="465"/>
        <end position="783"/>
    </location>
</feature>
<feature type="region of interest" description="Disordered" evidence="1">
    <location>
        <begin position="2433"/>
        <end position="2487"/>
    </location>
</feature>
<feature type="compositionally biased region" description="Low complexity" evidence="1">
    <location>
        <begin position="1330"/>
        <end position="1344"/>
    </location>
</feature>
<evidence type="ECO:0000259" key="2">
    <source>
        <dbReference type="Pfam" id="PF13086"/>
    </source>
</evidence>
<evidence type="ECO:0000256" key="1">
    <source>
        <dbReference type="SAM" id="MobiDB-lite"/>
    </source>
</evidence>
<name>A0ABR1JQL7_9AGAR</name>
<feature type="region of interest" description="Disordered" evidence="1">
    <location>
        <begin position="1770"/>
        <end position="1822"/>
    </location>
</feature>
<feature type="region of interest" description="Disordered" evidence="1">
    <location>
        <begin position="1319"/>
        <end position="1364"/>
    </location>
</feature>
<evidence type="ECO:0000259" key="3">
    <source>
        <dbReference type="Pfam" id="PF13087"/>
    </source>
</evidence>
<dbReference type="InterPro" id="IPR047187">
    <property type="entry name" value="SF1_C_Upf1"/>
</dbReference>
<feature type="compositionally biased region" description="Polar residues" evidence="1">
    <location>
        <begin position="1210"/>
        <end position="1224"/>
    </location>
</feature>
<dbReference type="Pfam" id="PF13086">
    <property type="entry name" value="AAA_11"/>
    <property type="match status" value="1"/>
</dbReference>
<organism evidence="4 5">
    <name type="scientific">Marasmiellus scandens</name>
    <dbReference type="NCBI Taxonomy" id="2682957"/>
    <lineage>
        <taxon>Eukaryota</taxon>
        <taxon>Fungi</taxon>
        <taxon>Dikarya</taxon>
        <taxon>Basidiomycota</taxon>
        <taxon>Agaricomycotina</taxon>
        <taxon>Agaricomycetes</taxon>
        <taxon>Agaricomycetidae</taxon>
        <taxon>Agaricales</taxon>
        <taxon>Marasmiineae</taxon>
        <taxon>Omphalotaceae</taxon>
        <taxon>Marasmiellus</taxon>
    </lineage>
</organism>
<feature type="domain" description="DNA2/NAM7 helicase-like C-terminal" evidence="3">
    <location>
        <begin position="798"/>
        <end position="1018"/>
    </location>
</feature>
<dbReference type="InterPro" id="IPR045055">
    <property type="entry name" value="DNA2/NAM7-like"/>
</dbReference>
<dbReference type="EMBL" id="JBANRG010000008">
    <property type="protein sequence ID" value="KAK7464371.1"/>
    <property type="molecule type" value="Genomic_DNA"/>
</dbReference>
<dbReference type="InterPro" id="IPR041677">
    <property type="entry name" value="DNA2/NAM7_AAA_11"/>
</dbReference>
<accession>A0ABR1JQL7</accession>
<dbReference type="InterPro" id="IPR041679">
    <property type="entry name" value="DNA2/NAM7-like_C"/>
</dbReference>
<gene>
    <name evidence="4" type="ORF">VKT23_006538</name>
</gene>